<dbReference type="Proteomes" id="UP000587760">
    <property type="component" value="Unassembled WGS sequence"/>
</dbReference>
<comment type="caution">
    <text evidence="1">The sequence shown here is derived from an EMBL/GenBank/DDBJ whole genome shotgun (WGS) entry which is preliminary data.</text>
</comment>
<reference evidence="1 2" key="1">
    <citation type="submission" date="2020-08" db="EMBL/GenBank/DDBJ databases">
        <title>Genomic Encyclopedia of Type Strains, Phase IV (KMG-IV): sequencing the most valuable type-strain genomes for metagenomic binning, comparative biology and taxonomic classification.</title>
        <authorList>
            <person name="Goeker M."/>
        </authorList>
    </citation>
    <scope>NUCLEOTIDE SEQUENCE [LARGE SCALE GENOMIC DNA]</scope>
    <source>
        <strain evidence="1 2">DSM 2461</strain>
    </source>
</reference>
<evidence type="ECO:0000313" key="2">
    <source>
        <dbReference type="Proteomes" id="UP000587760"/>
    </source>
</evidence>
<organism evidence="1 2">
    <name type="scientific">Spirochaeta isovalerica</name>
    <dbReference type="NCBI Taxonomy" id="150"/>
    <lineage>
        <taxon>Bacteria</taxon>
        <taxon>Pseudomonadati</taxon>
        <taxon>Spirochaetota</taxon>
        <taxon>Spirochaetia</taxon>
        <taxon>Spirochaetales</taxon>
        <taxon>Spirochaetaceae</taxon>
        <taxon>Spirochaeta</taxon>
    </lineage>
</organism>
<name>A0A841RGK8_9SPIO</name>
<accession>A0A841RGK8</accession>
<gene>
    <name evidence="1" type="ORF">HNR50_004221</name>
</gene>
<dbReference type="AlphaFoldDB" id="A0A841RGK8"/>
<dbReference type="RefSeq" id="WP_184748760.1">
    <property type="nucleotide sequence ID" value="NZ_JACHGJ010000013.1"/>
</dbReference>
<proteinExistence type="predicted"/>
<dbReference type="EMBL" id="JACHGJ010000013">
    <property type="protein sequence ID" value="MBB6482521.1"/>
    <property type="molecule type" value="Genomic_DNA"/>
</dbReference>
<protein>
    <recommendedName>
        <fullName evidence="3">FeoB-associated Cys-rich membrane protein</fullName>
    </recommendedName>
</protein>
<evidence type="ECO:0008006" key="3">
    <source>
        <dbReference type="Google" id="ProtNLM"/>
    </source>
</evidence>
<sequence length="49" mass="5115">MANLIVSLIIISILSLSVLTIVREKRKGVKCVGCPYSKASGKGPACGCH</sequence>
<evidence type="ECO:0000313" key="1">
    <source>
        <dbReference type="EMBL" id="MBB6482521.1"/>
    </source>
</evidence>
<keyword evidence="2" id="KW-1185">Reference proteome</keyword>